<dbReference type="EMBL" id="LGRX02002205">
    <property type="protein sequence ID" value="KAK3284679.1"/>
    <property type="molecule type" value="Genomic_DNA"/>
</dbReference>
<proteinExistence type="predicted"/>
<feature type="region of interest" description="Disordered" evidence="1">
    <location>
        <begin position="378"/>
        <end position="440"/>
    </location>
</feature>
<organism evidence="3 4">
    <name type="scientific">Cymbomonas tetramitiformis</name>
    <dbReference type="NCBI Taxonomy" id="36881"/>
    <lineage>
        <taxon>Eukaryota</taxon>
        <taxon>Viridiplantae</taxon>
        <taxon>Chlorophyta</taxon>
        <taxon>Pyramimonadophyceae</taxon>
        <taxon>Pyramimonadales</taxon>
        <taxon>Pyramimonadaceae</taxon>
        <taxon>Cymbomonas</taxon>
    </lineage>
</organism>
<dbReference type="Proteomes" id="UP001190700">
    <property type="component" value="Unassembled WGS sequence"/>
</dbReference>
<accession>A0AAE0GUJ2</accession>
<dbReference type="PROSITE" id="PS51257">
    <property type="entry name" value="PROKAR_LIPOPROTEIN"/>
    <property type="match status" value="1"/>
</dbReference>
<gene>
    <name evidence="3" type="ORF">CYMTET_7686</name>
</gene>
<evidence type="ECO:0000256" key="2">
    <source>
        <dbReference type="SAM" id="SignalP"/>
    </source>
</evidence>
<protein>
    <recommendedName>
        <fullName evidence="5">Membrane-associated protein</fullName>
    </recommendedName>
</protein>
<feature type="compositionally biased region" description="Acidic residues" evidence="1">
    <location>
        <begin position="413"/>
        <end position="423"/>
    </location>
</feature>
<keyword evidence="2" id="KW-0732">Signal</keyword>
<comment type="caution">
    <text evidence="3">The sequence shown here is derived from an EMBL/GenBank/DDBJ whole genome shotgun (WGS) entry which is preliminary data.</text>
</comment>
<evidence type="ECO:0000313" key="3">
    <source>
        <dbReference type="EMBL" id="KAK3284679.1"/>
    </source>
</evidence>
<feature type="chain" id="PRO_5041997158" description="Membrane-associated protein" evidence="2">
    <location>
        <begin position="22"/>
        <end position="460"/>
    </location>
</feature>
<name>A0AAE0GUJ2_9CHLO</name>
<evidence type="ECO:0000256" key="1">
    <source>
        <dbReference type="SAM" id="MobiDB-lite"/>
    </source>
</evidence>
<sequence>MNMKTAFVSVVLACAVSASCAQDSSATALLEELFESTSAEVQPSAQEDQSTIFSSNNELEVGEVSAYPVDLSFSLPTFYELTFTKVYAICEYCLHCVHQVGQQLIAVPQQVFISVEVDDSTSAELVSEPQSVKYVSPETQTEQEHFATSIGGAAAAARMQSQYNHYMERLIGVAQFLIVLLFLCATMICCCCCCARANDSDDECETAAEVLVYTPLLDSHVEDEMDEEAASVLKPLEHEKLVENRVWMGEPGWSMSPVLFSSRVLDSSSGSITHTLMSRGEGIGGSEPLGVRRWQVLLTSTGAARWSRELAGTYEPLTAMCHGSAAVVTPGAWQYIMVGANGELLRWERRMRQGWVLEDATMANECLMQCFDSEDLSDGRPVSPYRGIPYRGRPESQTQRQSAKKPKLLVDSDPCDADDADGADDAKVAEQSDDQPGQLKTKMVQFGKRMIRVPVALQHP</sequence>
<feature type="signal peptide" evidence="2">
    <location>
        <begin position="1"/>
        <end position="21"/>
    </location>
</feature>
<evidence type="ECO:0008006" key="5">
    <source>
        <dbReference type="Google" id="ProtNLM"/>
    </source>
</evidence>
<dbReference type="AlphaFoldDB" id="A0AAE0GUJ2"/>
<evidence type="ECO:0000313" key="4">
    <source>
        <dbReference type="Proteomes" id="UP001190700"/>
    </source>
</evidence>
<keyword evidence="4" id="KW-1185">Reference proteome</keyword>
<reference evidence="3 4" key="1">
    <citation type="journal article" date="2015" name="Genome Biol. Evol.">
        <title>Comparative Genomics of a Bacterivorous Green Alga Reveals Evolutionary Causalities and Consequences of Phago-Mixotrophic Mode of Nutrition.</title>
        <authorList>
            <person name="Burns J.A."/>
            <person name="Paasch A."/>
            <person name="Narechania A."/>
            <person name="Kim E."/>
        </authorList>
    </citation>
    <scope>NUCLEOTIDE SEQUENCE [LARGE SCALE GENOMIC DNA]</scope>
    <source>
        <strain evidence="3 4">PLY_AMNH</strain>
    </source>
</reference>